<accession>A0AAD7FQV6</accession>
<reference evidence="2" key="1">
    <citation type="submission" date="2023-03" db="EMBL/GenBank/DDBJ databases">
        <title>Massive genome expansion in bonnet fungi (Mycena s.s.) driven by repeated elements and novel gene families across ecological guilds.</title>
        <authorList>
            <consortium name="Lawrence Berkeley National Laboratory"/>
            <person name="Harder C.B."/>
            <person name="Miyauchi S."/>
            <person name="Viragh M."/>
            <person name="Kuo A."/>
            <person name="Thoen E."/>
            <person name="Andreopoulos B."/>
            <person name="Lu D."/>
            <person name="Skrede I."/>
            <person name="Drula E."/>
            <person name="Henrissat B."/>
            <person name="Morin E."/>
            <person name="Kohler A."/>
            <person name="Barry K."/>
            <person name="LaButti K."/>
            <person name="Morin E."/>
            <person name="Salamov A."/>
            <person name="Lipzen A."/>
            <person name="Mereny Z."/>
            <person name="Hegedus B."/>
            <person name="Baldrian P."/>
            <person name="Stursova M."/>
            <person name="Weitz H."/>
            <person name="Taylor A."/>
            <person name="Grigoriev I.V."/>
            <person name="Nagy L.G."/>
            <person name="Martin F."/>
            <person name="Kauserud H."/>
        </authorList>
    </citation>
    <scope>NUCLEOTIDE SEQUENCE</scope>
    <source>
        <strain evidence="2">9284</strain>
    </source>
</reference>
<keyword evidence="3" id="KW-1185">Reference proteome</keyword>
<evidence type="ECO:0000256" key="1">
    <source>
        <dbReference type="SAM" id="Phobius"/>
    </source>
</evidence>
<comment type="caution">
    <text evidence="2">The sequence shown here is derived from an EMBL/GenBank/DDBJ whole genome shotgun (WGS) entry which is preliminary data.</text>
</comment>
<dbReference type="Proteomes" id="UP001221142">
    <property type="component" value="Unassembled WGS sequence"/>
</dbReference>
<keyword evidence="1" id="KW-0472">Membrane</keyword>
<gene>
    <name evidence="2" type="ORF">FB45DRAFT_519412</name>
</gene>
<feature type="transmembrane region" description="Helical" evidence="1">
    <location>
        <begin position="501"/>
        <end position="523"/>
    </location>
</feature>
<feature type="transmembrane region" description="Helical" evidence="1">
    <location>
        <begin position="408"/>
        <end position="426"/>
    </location>
</feature>
<organism evidence="2 3">
    <name type="scientific">Roridomyces roridus</name>
    <dbReference type="NCBI Taxonomy" id="1738132"/>
    <lineage>
        <taxon>Eukaryota</taxon>
        <taxon>Fungi</taxon>
        <taxon>Dikarya</taxon>
        <taxon>Basidiomycota</taxon>
        <taxon>Agaricomycotina</taxon>
        <taxon>Agaricomycetes</taxon>
        <taxon>Agaricomycetidae</taxon>
        <taxon>Agaricales</taxon>
        <taxon>Marasmiineae</taxon>
        <taxon>Mycenaceae</taxon>
        <taxon>Roridomyces</taxon>
    </lineage>
</organism>
<keyword evidence="1" id="KW-1133">Transmembrane helix</keyword>
<feature type="transmembrane region" description="Helical" evidence="1">
    <location>
        <begin position="381"/>
        <end position="401"/>
    </location>
</feature>
<feature type="transmembrane region" description="Helical" evidence="1">
    <location>
        <begin position="353"/>
        <end position="375"/>
    </location>
</feature>
<sequence length="597" mass="66781">MAGYRTVTATQVQEDPVPSEIDLGGSIGRVALAVTLLDENRDEDVLEKPLFSDIVFRGLRLSDKHALAEVKFQLPTTRFSAPNLTKSDLRATFFLLPTSPSLIDHVKNFSSWMPDSVFAQRRPTRPWPFPLGSAPHGEKTIADLALESFSISVPLLEFHNISSRCNTDEIVENHPYIVTRTQLRVVRETRLFDAKAYNAVRDEIKRHSCGQGIPGIKPHLRMCRRTYKSNGNFETRLELEVPTESGFETQWAYAPYLDTKAHSAGPLDIIPVPVDRDNCSSTPQNESMEVVWRIAYAGRSPGKQLWADQFVSPYIVDPHASDLMKASQQTDAELWNGAMGHRFHDEAHPRRRITITFVSGGCQIIAALLLFHYWWTRVSTVGISPSSVVFIVAGTALAAVGEAIEGEGIISLLTLIIPLLMCKAILRVEFGWNRWYPTVKRAPANHAERTSQRLDSLTGWRLKLGILATHVLMYQLVDKISLLASTVPAARHGEYGPEKPLLRFLGTFSDGLILVGVYCQVLLNHKYRAYGGGYRAETIIYSFGRLSDLLYFVPVVVGRMEMRMGLTLKPLLDIFLQLPLVLQAMTLPAVKGDDEDT</sequence>
<proteinExistence type="predicted"/>
<evidence type="ECO:0000313" key="2">
    <source>
        <dbReference type="EMBL" id="KAJ7632960.1"/>
    </source>
</evidence>
<feature type="transmembrane region" description="Helical" evidence="1">
    <location>
        <begin position="538"/>
        <end position="558"/>
    </location>
</feature>
<dbReference type="AlphaFoldDB" id="A0AAD7FQV6"/>
<protein>
    <submittedName>
        <fullName evidence="2">Uncharacterized protein</fullName>
    </submittedName>
</protein>
<dbReference type="EMBL" id="JARKIF010000008">
    <property type="protein sequence ID" value="KAJ7632960.1"/>
    <property type="molecule type" value="Genomic_DNA"/>
</dbReference>
<keyword evidence="1" id="KW-0812">Transmembrane</keyword>
<evidence type="ECO:0000313" key="3">
    <source>
        <dbReference type="Proteomes" id="UP001221142"/>
    </source>
</evidence>
<name>A0AAD7FQV6_9AGAR</name>